<evidence type="ECO:0008006" key="5">
    <source>
        <dbReference type="Google" id="ProtNLM"/>
    </source>
</evidence>
<comment type="caution">
    <text evidence="3">The sequence shown here is derived from an EMBL/GenBank/DDBJ whole genome shotgun (WGS) entry which is preliminary data.</text>
</comment>
<dbReference type="Gene3D" id="1.25.40.10">
    <property type="entry name" value="Tetratricopeptide repeat domain"/>
    <property type="match status" value="1"/>
</dbReference>
<feature type="transmembrane region" description="Helical" evidence="2">
    <location>
        <begin position="375"/>
        <end position="392"/>
    </location>
</feature>
<feature type="transmembrane region" description="Helical" evidence="2">
    <location>
        <begin position="169"/>
        <end position="186"/>
    </location>
</feature>
<reference evidence="3" key="1">
    <citation type="submission" date="2022-10" db="EMBL/GenBank/DDBJ databases">
        <title>Gaoshiqiia sediminis gen. nov., sp. nov., isolated from coastal sediment.</title>
        <authorList>
            <person name="Yu W.X."/>
            <person name="Mu D.S."/>
            <person name="Du J.Z."/>
            <person name="Liang Y.Q."/>
        </authorList>
    </citation>
    <scope>NUCLEOTIDE SEQUENCE</scope>
    <source>
        <strain evidence="3">A06</strain>
    </source>
</reference>
<dbReference type="PROSITE" id="PS50005">
    <property type="entry name" value="TPR"/>
    <property type="match status" value="1"/>
</dbReference>
<accession>A0AA41Y417</accession>
<dbReference type="InterPro" id="IPR011990">
    <property type="entry name" value="TPR-like_helical_dom_sf"/>
</dbReference>
<feature type="transmembrane region" description="Helical" evidence="2">
    <location>
        <begin position="91"/>
        <end position="110"/>
    </location>
</feature>
<feature type="repeat" description="TPR" evidence="1">
    <location>
        <begin position="559"/>
        <end position="592"/>
    </location>
</feature>
<dbReference type="PANTHER" id="PTHR12558:SF13">
    <property type="entry name" value="CELL DIVISION CYCLE PROTEIN 27 HOMOLOG"/>
    <property type="match status" value="1"/>
</dbReference>
<keyword evidence="1" id="KW-0802">TPR repeat</keyword>
<keyword evidence="2" id="KW-0472">Membrane</keyword>
<keyword evidence="2" id="KW-1133">Transmembrane helix</keyword>
<feature type="transmembrane region" description="Helical" evidence="2">
    <location>
        <begin position="117"/>
        <end position="134"/>
    </location>
</feature>
<feature type="transmembrane region" description="Helical" evidence="2">
    <location>
        <begin position="192"/>
        <end position="211"/>
    </location>
</feature>
<dbReference type="EMBL" id="JAPAAF010000002">
    <property type="protein sequence ID" value="MCW0481440.1"/>
    <property type="molecule type" value="Genomic_DNA"/>
</dbReference>
<keyword evidence="2" id="KW-0812">Transmembrane</keyword>
<feature type="transmembrane region" description="Helical" evidence="2">
    <location>
        <begin position="319"/>
        <end position="337"/>
    </location>
</feature>
<keyword evidence="4" id="KW-1185">Reference proteome</keyword>
<sequence>MNERSLKIVFFCLALILLAALLVISRDAGISGDEKVHYEHSENVYDYYATMGKDQDALSTPKTHLQYYGQAPDNLATFLIRWLGIEDIYGFRHLFSSFLGWLAIFMTAWFARWLKGYGAAILTLLLFAVSPRFLGHLQNNLKDIPFALAYIAGVFYILKLTYTKFKSQPTITISLLIASIAFSVGIRAGGILLVFYLLFAGFLYYLFEFLAKKKLIWPQVLRTFLLLLVISAAGYLIGLLLWPYALQNPVTNPWHSYQVMTRFPTTIQQIFDGEYIWSDFHPWYYLPKYMLITIPLVVFAGVLLFLVFSKKIVVPGHRLTYGFLIFTILFPPVFAILKNANLYGAWRHFIFIYPGLVLLAAIGFYELFRTYHKPVVRGLLAILFIFLSFHPLKFMASAHPYYYLYYNQLTGGLKGAYGKFETDYYYHTMRSGAEWLRQYLKEKGDKRPVTIGSNFPVEWYFSDMPNSRFQYFSYSRRNDLDWDYAIIGNSYVHPEHLRRGNFPPEGTIHEIKIEGVPVCAVVARKTKLSLEAARLFEAEAFPEAVEAYRKALKVYQKDEHLQYKLGKSLHLLGKHTEAQEAVNEALAIHPSYEPALKLAGELKLELGDTAGAKRDFESLIEANKKYFSAYVALARIFQEEDKLPEARELLKSCLRIFPRYQPAIRELAQTYRETNPDIARKYEELANSIHTLN</sequence>
<dbReference type="RefSeq" id="WP_282590050.1">
    <property type="nucleotide sequence ID" value="NZ_JAPAAF010000002.1"/>
</dbReference>
<dbReference type="Proteomes" id="UP001163821">
    <property type="component" value="Unassembled WGS sequence"/>
</dbReference>
<dbReference type="SUPFAM" id="SSF48452">
    <property type="entry name" value="TPR-like"/>
    <property type="match status" value="1"/>
</dbReference>
<feature type="transmembrane region" description="Helical" evidence="2">
    <location>
        <begin position="349"/>
        <end position="368"/>
    </location>
</feature>
<proteinExistence type="predicted"/>
<evidence type="ECO:0000256" key="1">
    <source>
        <dbReference type="PROSITE-ProRule" id="PRU00339"/>
    </source>
</evidence>
<feature type="transmembrane region" description="Helical" evidence="2">
    <location>
        <begin position="223"/>
        <end position="245"/>
    </location>
</feature>
<gene>
    <name evidence="3" type="ORF">N2K84_01790</name>
</gene>
<dbReference type="InterPro" id="IPR019734">
    <property type="entry name" value="TPR_rpt"/>
</dbReference>
<evidence type="ECO:0000313" key="4">
    <source>
        <dbReference type="Proteomes" id="UP001163821"/>
    </source>
</evidence>
<feature type="transmembrane region" description="Helical" evidence="2">
    <location>
        <begin position="289"/>
        <end position="307"/>
    </location>
</feature>
<dbReference type="Pfam" id="PF13432">
    <property type="entry name" value="TPR_16"/>
    <property type="match status" value="2"/>
</dbReference>
<evidence type="ECO:0000313" key="3">
    <source>
        <dbReference type="EMBL" id="MCW0481440.1"/>
    </source>
</evidence>
<dbReference type="AlphaFoldDB" id="A0AA41Y417"/>
<dbReference type="PANTHER" id="PTHR12558">
    <property type="entry name" value="CELL DIVISION CYCLE 16,23,27"/>
    <property type="match status" value="1"/>
</dbReference>
<feature type="transmembrane region" description="Helical" evidence="2">
    <location>
        <begin position="146"/>
        <end position="162"/>
    </location>
</feature>
<name>A0AA41Y417_9BACT</name>
<protein>
    <recommendedName>
        <fullName evidence="5">Tetratricopeptide repeat protein</fullName>
    </recommendedName>
</protein>
<dbReference type="SMART" id="SM00028">
    <property type="entry name" value="TPR"/>
    <property type="match status" value="3"/>
</dbReference>
<organism evidence="3 4">
    <name type="scientific">Gaoshiqia sediminis</name>
    <dbReference type="NCBI Taxonomy" id="2986998"/>
    <lineage>
        <taxon>Bacteria</taxon>
        <taxon>Pseudomonadati</taxon>
        <taxon>Bacteroidota</taxon>
        <taxon>Bacteroidia</taxon>
        <taxon>Marinilabiliales</taxon>
        <taxon>Prolixibacteraceae</taxon>
        <taxon>Gaoshiqia</taxon>
    </lineage>
</organism>
<evidence type="ECO:0000256" key="2">
    <source>
        <dbReference type="SAM" id="Phobius"/>
    </source>
</evidence>